<protein>
    <submittedName>
        <fullName evidence="1">Uncharacterized protein</fullName>
    </submittedName>
</protein>
<proteinExistence type="predicted"/>
<dbReference type="EMBL" id="JADBEC010000001">
    <property type="protein sequence ID" value="MBE1503133.1"/>
    <property type="molecule type" value="Genomic_DNA"/>
</dbReference>
<sequence length="34" mass="3850">MKRSKNEMAEPKGPAILYWKKDKIKDARSGFGPA</sequence>
<keyword evidence="2" id="KW-1185">Reference proteome</keyword>
<evidence type="ECO:0000313" key="2">
    <source>
        <dbReference type="Proteomes" id="UP000620262"/>
    </source>
</evidence>
<gene>
    <name evidence="1" type="ORF">H4W29_000314</name>
</gene>
<evidence type="ECO:0000313" key="1">
    <source>
        <dbReference type="EMBL" id="MBE1503133.1"/>
    </source>
</evidence>
<organism evidence="1 2">
    <name type="scientific">Rhizobium viscosum</name>
    <name type="common">Arthrobacter viscosus</name>
    <dbReference type="NCBI Taxonomy" id="1673"/>
    <lineage>
        <taxon>Bacteria</taxon>
        <taxon>Pseudomonadati</taxon>
        <taxon>Pseudomonadota</taxon>
        <taxon>Alphaproteobacteria</taxon>
        <taxon>Hyphomicrobiales</taxon>
        <taxon>Rhizobiaceae</taxon>
        <taxon>Rhizobium/Agrobacterium group</taxon>
        <taxon>Rhizobium</taxon>
    </lineage>
</organism>
<reference evidence="1 2" key="1">
    <citation type="submission" date="2020-10" db="EMBL/GenBank/DDBJ databases">
        <title>Sequencing the genomes of 1000 actinobacteria strains.</title>
        <authorList>
            <person name="Klenk H.-P."/>
        </authorList>
    </citation>
    <scope>NUCLEOTIDE SEQUENCE [LARGE SCALE GENOMIC DNA]</scope>
    <source>
        <strain evidence="1 2">DSM 7307</strain>
    </source>
</reference>
<dbReference type="Proteomes" id="UP000620262">
    <property type="component" value="Unassembled WGS sequence"/>
</dbReference>
<comment type="caution">
    <text evidence="1">The sequence shown here is derived from an EMBL/GenBank/DDBJ whole genome shotgun (WGS) entry which is preliminary data.</text>
</comment>
<name>A0ABR9IIZ2_RHIVS</name>
<accession>A0ABR9IIZ2</accession>